<protein>
    <submittedName>
        <fullName evidence="5">Sentrin-specific protease-like protein</fullName>
    </submittedName>
</protein>
<comment type="caution">
    <text evidence="5">The sequence shown here is derived from an EMBL/GenBank/DDBJ whole genome shotgun (WGS) entry which is preliminary data.</text>
</comment>
<dbReference type="STRING" id="337451.A0A3S3ND34"/>
<dbReference type="Pfam" id="PF02902">
    <property type="entry name" value="Peptidase_C48"/>
    <property type="match status" value="1"/>
</dbReference>
<dbReference type="EMBL" id="QPKB01000005">
    <property type="protein sequence ID" value="RWR85248.1"/>
    <property type="molecule type" value="Genomic_DNA"/>
</dbReference>
<name>A0A3S3ND34_9MAGN</name>
<reference evidence="5 6" key="1">
    <citation type="journal article" date="2019" name="Nat. Plants">
        <title>Stout camphor tree genome fills gaps in understanding of flowering plant genome evolution.</title>
        <authorList>
            <person name="Chaw S.M."/>
            <person name="Liu Y.C."/>
            <person name="Wu Y.W."/>
            <person name="Wang H.Y."/>
            <person name="Lin C.I."/>
            <person name="Wu C.S."/>
            <person name="Ke H.M."/>
            <person name="Chang L.Y."/>
            <person name="Hsu C.Y."/>
            <person name="Yang H.T."/>
            <person name="Sudianto E."/>
            <person name="Hsu M.H."/>
            <person name="Wu K.P."/>
            <person name="Wang L.N."/>
            <person name="Leebens-Mack J.H."/>
            <person name="Tsai I.J."/>
        </authorList>
    </citation>
    <scope>NUCLEOTIDE SEQUENCE [LARGE SCALE GENOMIC DNA]</scope>
    <source>
        <strain evidence="6">cv. Chaw 1501</strain>
        <tissue evidence="5">Young leaves</tissue>
    </source>
</reference>
<organism evidence="5 6">
    <name type="scientific">Cinnamomum micranthum f. kanehirae</name>
    <dbReference type="NCBI Taxonomy" id="337451"/>
    <lineage>
        <taxon>Eukaryota</taxon>
        <taxon>Viridiplantae</taxon>
        <taxon>Streptophyta</taxon>
        <taxon>Embryophyta</taxon>
        <taxon>Tracheophyta</taxon>
        <taxon>Spermatophyta</taxon>
        <taxon>Magnoliopsida</taxon>
        <taxon>Magnoliidae</taxon>
        <taxon>Laurales</taxon>
        <taxon>Lauraceae</taxon>
        <taxon>Cinnamomum</taxon>
    </lineage>
</organism>
<proteinExistence type="inferred from homology"/>
<evidence type="ECO:0000256" key="1">
    <source>
        <dbReference type="ARBA" id="ARBA00005234"/>
    </source>
</evidence>
<dbReference type="GO" id="GO:0006508">
    <property type="term" value="P:proteolysis"/>
    <property type="evidence" value="ECO:0007669"/>
    <property type="project" value="UniProtKB-KW"/>
</dbReference>
<accession>A0A3S3ND34</accession>
<dbReference type="OrthoDB" id="776299at2759"/>
<evidence type="ECO:0000256" key="3">
    <source>
        <dbReference type="ARBA" id="ARBA00022801"/>
    </source>
</evidence>
<keyword evidence="2 5" id="KW-0645">Protease</keyword>
<dbReference type="AlphaFoldDB" id="A0A3S3ND34"/>
<comment type="similarity">
    <text evidence="1">Belongs to the peptidase C48 family.</text>
</comment>
<gene>
    <name evidence="5" type="ORF">CKAN_01410100</name>
</gene>
<dbReference type="SUPFAM" id="SSF54001">
    <property type="entry name" value="Cysteine proteinases"/>
    <property type="match status" value="1"/>
</dbReference>
<evidence type="ECO:0000256" key="2">
    <source>
        <dbReference type="ARBA" id="ARBA00022670"/>
    </source>
</evidence>
<dbReference type="InterPro" id="IPR038765">
    <property type="entry name" value="Papain-like_cys_pep_sf"/>
</dbReference>
<keyword evidence="3" id="KW-0378">Hydrolase</keyword>
<dbReference type="Proteomes" id="UP000283530">
    <property type="component" value="Unassembled WGS sequence"/>
</dbReference>
<feature type="domain" description="Ubiquitin-like protease family profile" evidence="4">
    <location>
        <begin position="92"/>
        <end position="212"/>
    </location>
</feature>
<evidence type="ECO:0000313" key="5">
    <source>
        <dbReference type="EMBL" id="RWR85248.1"/>
    </source>
</evidence>
<keyword evidence="6" id="KW-1185">Reference proteome</keyword>
<dbReference type="Gene3D" id="3.40.395.10">
    <property type="entry name" value="Adenoviral Proteinase, Chain A"/>
    <property type="match status" value="1"/>
</dbReference>
<evidence type="ECO:0000259" key="4">
    <source>
        <dbReference type="Pfam" id="PF02902"/>
    </source>
</evidence>
<dbReference type="GO" id="GO:0008234">
    <property type="term" value="F:cysteine-type peptidase activity"/>
    <property type="evidence" value="ECO:0007669"/>
    <property type="project" value="InterPro"/>
</dbReference>
<sequence>MIFLRYQYNLSSLRFDYLAKVCISPNPERLKRLLSREWLDTGIMQNWFDIYLKPKAPHAYFIDTNVSDIWLREDKHNYIHIFGEYGWRVGEMHKCEIIIIPMCYLEHFIVIVGYPNAKRWDYYNSMPGYSQHWEMAVEFIHWLNESFTAYNWEEPMGWRRRIVENVPLQENSHDCGFFVMASVEHVVLNQKFEFTQRDMMYYRCKLVINQYNRQLELHRKRDQ</sequence>
<dbReference type="InterPro" id="IPR003653">
    <property type="entry name" value="Peptidase_C48_C"/>
</dbReference>
<evidence type="ECO:0000313" key="6">
    <source>
        <dbReference type="Proteomes" id="UP000283530"/>
    </source>
</evidence>